<dbReference type="Proteomes" id="UP000198949">
    <property type="component" value="Unassembled WGS sequence"/>
</dbReference>
<dbReference type="STRING" id="58114.SAMN05216270_10653"/>
<dbReference type="AlphaFoldDB" id="A0A1G6WKB4"/>
<keyword evidence="1" id="KW-0472">Membrane</keyword>
<feature type="transmembrane region" description="Helical" evidence="1">
    <location>
        <begin position="64"/>
        <end position="83"/>
    </location>
</feature>
<name>A0A1G6WKB4_9ACTN</name>
<dbReference type="PANTHER" id="PTHR36832:SF2">
    <property type="entry name" value="INTEGRAL MEMBRANE PROTEIN"/>
    <property type="match status" value="1"/>
</dbReference>
<evidence type="ECO:0000256" key="1">
    <source>
        <dbReference type="SAM" id="Phobius"/>
    </source>
</evidence>
<feature type="transmembrane region" description="Helical" evidence="1">
    <location>
        <begin position="229"/>
        <end position="249"/>
    </location>
</feature>
<feature type="transmembrane region" description="Helical" evidence="1">
    <location>
        <begin position="110"/>
        <end position="132"/>
    </location>
</feature>
<dbReference type="OrthoDB" id="62003at2"/>
<dbReference type="PANTHER" id="PTHR36832">
    <property type="entry name" value="SLR1174 PROTEIN-RELATED"/>
    <property type="match status" value="1"/>
</dbReference>
<feature type="transmembrane region" description="Helical" evidence="1">
    <location>
        <begin position="26"/>
        <end position="44"/>
    </location>
</feature>
<organism evidence="2 3">
    <name type="scientific">Glycomyces harbinensis</name>
    <dbReference type="NCBI Taxonomy" id="58114"/>
    <lineage>
        <taxon>Bacteria</taxon>
        <taxon>Bacillati</taxon>
        <taxon>Actinomycetota</taxon>
        <taxon>Actinomycetes</taxon>
        <taxon>Glycomycetales</taxon>
        <taxon>Glycomycetaceae</taxon>
        <taxon>Glycomyces</taxon>
    </lineage>
</organism>
<dbReference type="Pfam" id="PF06182">
    <property type="entry name" value="ABC2_membrane_6"/>
    <property type="match status" value="1"/>
</dbReference>
<dbReference type="InterPro" id="IPR010390">
    <property type="entry name" value="ABC-2_transporter-like"/>
</dbReference>
<keyword evidence="1" id="KW-1133">Transmembrane helix</keyword>
<evidence type="ECO:0000313" key="3">
    <source>
        <dbReference type="Proteomes" id="UP000198949"/>
    </source>
</evidence>
<proteinExistence type="predicted"/>
<accession>A0A1G6WKB4</accession>
<sequence>MTQGFAVDRAFATVAFKRRLAYKIQWMVALVLGGGAMLVSMAMWRNLLADGALSGYDWESMRAYIIIGFITATVVFGAADWHIADRILDGHIAIDLTKPVDFQRARAAEYIGSMISTVPTVIVGVVGAWLLFDPPGPASALAGVLTAVSFVLIFPLAFGITYLTVLVCFWTKRYIGVMWLREALLGFFSGMMIPLAFMPSWLQAVAWALPFPHFTTTPAAIYLGRVDTAGALGLLAAEAAWALGLWFGGRLVFRQAVKKVTVHGG</sequence>
<dbReference type="EMBL" id="FNAD01000006">
    <property type="protein sequence ID" value="SDD65495.1"/>
    <property type="molecule type" value="Genomic_DNA"/>
</dbReference>
<keyword evidence="1" id="KW-0812">Transmembrane</keyword>
<feature type="transmembrane region" description="Helical" evidence="1">
    <location>
        <begin position="183"/>
        <end position="209"/>
    </location>
</feature>
<reference evidence="3" key="1">
    <citation type="submission" date="2016-10" db="EMBL/GenBank/DDBJ databases">
        <authorList>
            <person name="Varghese N."/>
            <person name="Submissions S."/>
        </authorList>
    </citation>
    <scope>NUCLEOTIDE SEQUENCE [LARGE SCALE GENOMIC DNA]</scope>
    <source>
        <strain evidence="3">CGMCC 4.3516</strain>
    </source>
</reference>
<dbReference type="RefSeq" id="WP_091034172.1">
    <property type="nucleotide sequence ID" value="NZ_FNAD01000006.1"/>
</dbReference>
<feature type="transmembrane region" description="Helical" evidence="1">
    <location>
        <begin position="138"/>
        <end position="171"/>
    </location>
</feature>
<protein>
    <submittedName>
        <fullName evidence="2">ABC-2 type transport system permease protein</fullName>
    </submittedName>
</protein>
<gene>
    <name evidence="2" type="ORF">SAMN05216270_10653</name>
</gene>
<evidence type="ECO:0000313" key="2">
    <source>
        <dbReference type="EMBL" id="SDD65495.1"/>
    </source>
</evidence>
<keyword evidence="3" id="KW-1185">Reference proteome</keyword>